<comment type="caution">
    <text evidence="3">The sequence shown here is derived from an EMBL/GenBank/DDBJ whole genome shotgun (WGS) entry which is preliminary data.</text>
</comment>
<evidence type="ECO:0000313" key="4">
    <source>
        <dbReference type="Proteomes" id="UP001501725"/>
    </source>
</evidence>
<dbReference type="EMBL" id="BAABGY010000011">
    <property type="protein sequence ID" value="GAA4338124.1"/>
    <property type="molecule type" value="Genomic_DNA"/>
</dbReference>
<dbReference type="Gene3D" id="3.40.50.20">
    <property type="match status" value="1"/>
</dbReference>
<evidence type="ECO:0000313" key="3">
    <source>
        <dbReference type="EMBL" id="GAA4338124.1"/>
    </source>
</evidence>
<gene>
    <name evidence="3" type="ORF">GCM10023184_34340</name>
</gene>
<name>A0ABP8HE58_9BACT</name>
<dbReference type="RefSeq" id="WP_345257022.1">
    <property type="nucleotide sequence ID" value="NZ_BAABGY010000011.1"/>
</dbReference>
<keyword evidence="1" id="KW-0547">Nucleotide-binding</keyword>
<feature type="domain" description="ATP-grasp" evidence="2">
    <location>
        <begin position="101"/>
        <end position="331"/>
    </location>
</feature>
<keyword evidence="1" id="KW-0067">ATP-binding</keyword>
<proteinExistence type="predicted"/>
<accession>A0ABP8HE58</accession>
<dbReference type="SUPFAM" id="SSF56059">
    <property type="entry name" value="Glutathione synthetase ATP-binding domain-like"/>
    <property type="match status" value="1"/>
</dbReference>
<dbReference type="PROSITE" id="PS50975">
    <property type="entry name" value="ATP_GRASP"/>
    <property type="match status" value="1"/>
</dbReference>
<dbReference type="Gene3D" id="3.30.1490.20">
    <property type="entry name" value="ATP-grasp fold, A domain"/>
    <property type="match status" value="1"/>
</dbReference>
<dbReference type="InterPro" id="IPR011761">
    <property type="entry name" value="ATP-grasp"/>
</dbReference>
<keyword evidence="4" id="KW-1185">Reference proteome</keyword>
<evidence type="ECO:0000256" key="1">
    <source>
        <dbReference type="PROSITE-ProRule" id="PRU00409"/>
    </source>
</evidence>
<dbReference type="Proteomes" id="UP001501725">
    <property type="component" value="Unassembled WGS sequence"/>
</dbReference>
<evidence type="ECO:0000259" key="2">
    <source>
        <dbReference type="PROSITE" id="PS50975"/>
    </source>
</evidence>
<dbReference type="InterPro" id="IPR013815">
    <property type="entry name" value="ATP_grasp_subdomain_1"/>
</dbReference>
<organism evidence="3 4">
    <name type="scientific">Flaviaesturariibacter amylovorans</name>
    <dbReference type="NCBI Taxonomy" id="1084520"/>
    <lineage>
        <taxon>Bacteria</taxon>
        <taxon>Pseudomonadati</taxon>
        <taxon>Bacteroidota</taxon>
        <taxon>Chitinophagia</taxon>
        <taxon>Chitinophagales</taxon>
        <taxon>Chitinophagaceae</taxon>
        <taxon>Flaviaestuariibacter</taxon>
    </lineage>
</organism>
<dbReference type="PANTHER" id="PTHR21621:SF0">
    <property type="entry name" value="BETA-CITRYLGLUTAMATE SYNTHASE B-RELATED"/>
    <property type="match status" value="1"/>
</dbReference>
<sequence length="337" mass="36531">MKKPIGVFYEHPEWFKPFFRTLEERGLPYEKIHAGFHRFDPLADPPYGVVINRVSSSSYLRGHTQAIFYANDYIGYLEANGVRVINGTRASEIETSKALQLVLFRKLGIAFPKAVVVNHPSQLVAAAQGLRYPVVVKPNIGGSGAGILRFDTEGALAAAVEADSIDLGIDHTALVQEFVPARGGHIHRVETLDGKFLYALKVYPPGDSFNLCPAEICQVPLPSAASVPTQEGSPRTTPEPEAPVAIGEACLTTAAKKGIRVEPFTPPAEIVAAVERIVAEASIDVGGIEYLIDDRTGEALFYDINALSNFIADAVNVVGFDPFQNLVDYIDSLNPEQ</sequence>
<protein>
    <recommendedName>
        <fullName evidence="2">ATP-grasp domain-containing protein</fullName>
    </recommendedName>
</protein>
<dbReference type="PANTHER" id="PTHR21621">
    <property type="entry name" value="RIBOSOMAL PROTEIN S6 MODIFICATION PROTEIN"/>
    <property type="match status" value="1"/>
</dbReference>
<reference evidence="4" key="1">
    <citation type="journal article" date="2019" name="Int. J. Syst. Evol. Microbiol.">
        <title>The Global Catalogue of Microorganisms (GCM) 10K type strain sequencing project: providing services to taxonomists for standard genome sequencing and annotation.</title>
        <authorList>
            <consortium name="The Broad Institute Genomics Platform"/>
            <consortium name="The Broad Institute Genome Sequencing Center for Infectious Disease"/>
            <person name="Wu L."/>
            <person name="Ma J."/>
        </authorList>
    </citation>
    <scope>NUCLEOTIDE SEQUENCE [LARGE SCALE GENOMIC DNA]</scope>
    <source>
        <strain evidence="4">JCM 17919</strain>
    </source>
</reference>